<comment type="similarity">
    <text evidence="6">Belongs to the sodium:neurotransmitter symporter (SNF) (TC 2.A.22) family.</text>
</comment>
<evidence type="ECO:0000313" key="9">
    <source>
        <dbReference type="Proteomes" id="UP000184164"/>
    </source>
</evidence>
<feature type="transmembrane region" description="Helical" evidence="7">
    <location>
        <begin position="255"/>
        <end position="279"/>
    </location>
</feature>
<sequence>MSGHNTERDSFGSRFGVIAATAGSAIGLGNIWRFPYVAGENGGGAFLIIYLGFILVIGIPVMLSEFAIGRSAQRNVFRSFRMLAPGKHWYLIGLMGVGAAFMILAFYTAVAGWTLEYIFQSIINGFDGLSSQELNEMYFSFIGSPWRPLLWFFVFMGLTAAIIMAGVQKGIEKYTKILMPMLLVLLLVLVVRSVTLPGAEKGISFLFKPDFSKITPSTVLEALGQAFFSLSIGMGTLITYASYIKKSDNLGMTSVSVAFADTFIAVLAGLAIFPAVFAFNIEPGSGEGLVYITLPNIFQQMPGGYYFSLMFFILLGVAALTSTISVLEVIVAFFSEELGLKRKAATWLATSSVSILGVLCVLSTSSLADAKLFGFTVFGLMNFTSANILLPLGGFFIVIFVAWFLGRDKAKEELSNNGELKVRYIPFFMFVVKFLAPLAIAFIFLQGVGLINFS</sequence>
<proteinExistence type="inferred from homology"/>
<feature type="transmembrane region" description="Helical" evidence="7">
    <location>
        <begin position="346"/>
        <end position="368"/>
    </location>
</feature>
<dbReference type="GO" id="GO:0016020">
    <property type="term" value="C:membrane"/>
    <property type="evidence" value="ECO:0007669"/>
    <property type="project" value="UniProtKB-SubCell"/>
</dbReference>
<dbReference type="CDD" id="cd10336">
    <property type="entry name" value="SLC6sbd_Tyt1-Like"/>
    <property type="match status" value="1"/>
</dbReference>
<feature type="transmembrane region" description="Helical" evidence="7">
    <location>
        <begin position="12"/>
        <end position="32"/>
    </location>
</feature>
<feature type="transmembrane region" description="Helical" evidence="7">
    <location>
        <begin position="427"/>
        <end position="451"/>
    </location>
</feature>
<feature type="transmembrane region" description="Helical" evidence="7">
    <location>
        <begin position="219"/>
        <end position="243"/>
    </location>
</feature>
<dbReference type="STRING" id="1484053.SAMN05444274_10712"/>
<feature type="transmembrane region" description="Helical" evidence="7">
    <location>
        <begin position="149"/>
        <end position="167"/>
    </location>
</feature>
<dbReference type="RefSeq" id="WP_073002644.1">
    <property type="nucleotide sequence ID" value="NZ_FQUM01000007.1"/>
</dbReference>
<dbReference type="OrthoDB" id="9762833at2"/>
<evidence type="ECO:0000256" key="6">
    <source>
        <dbReference type="RuleBase" id="RU003732"/>
    </source>
</evidence>
<dbReference type="InterPro" id="IPR000175">
    <property type="entry name" value="Na/ntran_symport"/>
</dbReference>
<feature type="transmembrane region" description="Helical" evidence="7">
    <location>
        <begin position="388"/>
        <end position="406"/>
    </location>
</feature>
<dbReference type="AlphaFoldDB" id="A0A1M5DAI3"/>
<feature type="transmembrane region" description="Helical" evidence="7">
    <location>
        <begin position="44"/>
        <end position="68"/>
    </location>
</feature>
<dbReference type="GO" id="GO:0015293">
    <property type="term" value="F:symporter activity"/>
    <property type="evidence" value="ECO:0007669"/>
    <property type="project" value="UniProtKB-KW"/>
</dbReference>
<keyword evidence="9" id="KW-1185">Reference proteome</keyword>
<dbReference type="InterPro" id="IPR037272">
    <property type="entry name" value="SNS_sf"/>
</dbReference>
<protein>
    <recommendedName>
        <fullName evidence="6">Transporter</fullName>
    </recommendedName>
</protein>
<keyword evidence="3 6" id="KW-0812">Transmembrane</keyword>
<feature type="transmembrane region" description="Helical" evidence="7">
    <location>
        <begin position="179"/>
        <end position="199"/>
    </location>
</feature>
<dbReference type="PROSITE" id="PS50267">
    <property type="entry name" value="NA_NEUROTRAN_SYMP_3"/>
    <property type="match status" value="1"/>
</dbReference>
<accession>A0A1M5DAI3</accession>
<dbReference type="EMBL" id="FQUM01000007">
    <property type="protein sequence ID" value="SHF63964.1"/>
    <property type="molecule type" value="Genomic_DNA"/>
</dbReference>
<keyword evidence="4 7" id="KW-1133">Transmembrane helix</keyword>
<evidence type="ECO:0000256" key="1">
    <source>
        <dbReference type="ARBA" id="ARBA00004141"/>
    </source>
</evidence>
<keyword evidence="6" id="KW-0769">Symport</keyword>
<feature type="transmembrane region" description="Helical" evidence="7">
    <location>
        <begin position="305"/>
        <end position="334"/>
    </location>
</feature>
<dbReference type="PROSITE" id="PS00610">
    <property type="entry name" value="NA_NEUROTRAN_SYMP_1"/>
    <property type="match status" value="1"/>
</dbReference>
<gene>
    <name evidence="8" type="ORF">SAMN05444274_10712</name>
</gene>
<dbReference type="PANTHER" id="PTHR42948">
    <property type="entry name" value="TRANSPORTER"/>
    <property type="match status" value="1"/>
</dbReference>
<dbReference type="PRINTS" id="PR00176">
    <property type="entry name" value="NANEUSMPORT"/>
</dbReference>
<dbReference type="PANTHER" id="PTHR42948:SF1">
    <property type="entry name" value="TRANSPORTER"/>
    <property type="match status" value="1"/>
</dbReference>
<evidence type="ECO:0000256" key="5">
    <source>
        <dbReference type="ARBA" id="ARBA00023136"/>
    </source>
</evidence>
<dbReference type="InterPro" id="IPR047218">
    <property type="entry name" value="YocR/YhdH-like"/>
</dbReference>
<dbReference type="SUPFAM" id="SSF161070">
    <property type="entry name" value="SNF-like"/>
    <property type="match status" value="1"/>
</dbReference>
<comment type="subcellular location">
    <subcellularLocation>
        <location evidence="1">Membrane</location>
        <topology evidence="1">Multi-pass membrane protein</topology>
    </subcellularLocation>
</comment>
<evidence type="ECO:0000256" key="2">
    <source>
        <dbReference type="ARBA" id="ARBA00022448"/>
    </source>
</evidence>
<organism evidence="8 9">
    <name type="scientific">Mariniphaga anaerophila</name>
    <dbReference type="NCBI Taxonomy" id="1484053"/>
    <lineage>
        <taxon>Bacteria</taxon>
        <taxon>Pseudomonadati</taxon>
        <taxon>Bacteroidota</taxon>
        <taxon>Bacteroidia</taxon>
        <taxon>Marinilabiliales</taxon>
        <taxon>Prolixibacteraceae</taxon>
        <taxon>Mariniphaga</taxon>
    </lineage>
</organism>
<dbReference type="Pfam" id="PF00209">
    <property type="entry name" value="SNF"/>
    <property type="match status" value="2"/>
</dbReference>
<dbReference type="NCBIfam" id="NF037979">
    <property type="entry name" value="Na_transp"/>
    <property type="match status" value="1"/>
</dbReference>
<evidence type="ECO:0000313" key="8">
    <source>
        <dbReference type="EMBL" id="SHF63964.1"/>
    </source>
</evidence>
<dbReference type="Proteomes" id="UP000184164">
    <property type="component" value="Unassembled WGS sequence"/>
</dbReference>
<evidence type="ECO:0000256" key="4">
    <source>
        <dbReference type="ARBA" id="ARBA00022989"/>
    </source>
</evidence>
<evidence type="ECO:0000256" key="7">
    <source>
        <dbReference type="SAM" id="Phobius"/>
    </source>
</evidence>
<name>A0A1M5DAI3_9BACT</name>
<reference evidence="8 9" key="1">
    <citation type="submission" date="2016-11" db="EMBL/GenBank/DDBJ databases">
        <authorList>
            <person name="Jaros S."/>
            <person name="Januszkiewicz K."/>
            <person name="Wedrychowicz H."/>
        </authorList>
    </citation>
    <scope>NUCLEOTIDE SEQUENCE [LARGE SCALE GENOMIC DNA]</scope>
    <source>
        <strain evidence="8 9">DSM 26910</strain>
    </source>
</reference>
<keyword evidence="5 7" id="KW-0472">Membrane</keyword>
<evidence type="ECO:0000256" key="3">
    <source>
        <dbReference type="ARBA" id="ARBA00022692"/>
    </source>
</evidence>
<keyword evidence="2 6" id="KW-0813">Transport</keyword>
<feature type="transmembrane region" description="Helical" evidence="7">
    <location>
        <begin position="89"/>
        <end position="110"/>
    </location>
</feature>